<evidence type="ECO:0000259" key="5">
    <source>
        <dbReference type="Pfam" id="PF00501"/>
    </source>
</evidence>
<evidence type="ECO:0000313" key="7">
    <source>
        <dbReference type="EMBL" id="MBE9039769.1"/>
    </source>
</evidence>
<reference evidence="7" key="1">
    <citation type="submission" date="2020-10" db="EMBL/GenBank/DDBJ databases">
        <authorList>
            <person name="Castelo-Branco R."/>
            <person name="Eusebio N."/>
            <person name="Adriana R."/>
            <person name="Vieira A."/>
            <person name="Brugerolle De Fraissinette N."/>
            <person name="Rezende De Castro R."/>
            <person name="Schneider M.P."/>
            <person name="Vasconcelos V."/>
            <person name="Leao P.N."/>
        </authorList>
    </citation>
    <scope>NUCLEOTIDE SEQUENCE</scope>
    <source>
        <strain evidence="7">LEGE 11467</strain>
    </source>
</reference>
<dbReference type="GO" id="GO:0071766">
    <property type="term" value="P:Actinobacterium-type cell wall biogenesis"/>
    <property type="evidence" value="ECO:0007669"/>
    <property type="project" value="UniProtKB-ARBA"/>
</dbReference>
<dbReference type="CDD" id="cd05931">
    <property type="entry name" value="FAAL"/>
    <property type="match status" value="1"/>
</dbReference>
<dbReference type="GO" id="GO:0070566">
    <property type="term" value="F:adenylyltransferase activity"/>
    <property type="evidence" value="ECO:0007669"/>
    <property type="project" value="TreeGrafter"/>
</dbReference>
<dbReference type="PROSITE" id="PS00455">
    <property type="entry name" value="AMP_BINDING"/>
    <property type="match status" value="1"/>
</dbReference>
<keyword evidence="8" id="KW-1185">Reference proteome</keyword>
<keyword evidence="2 7" id="KW-0436">Ligase</keyword>
<dbReference type="Gene3D" id="3.40.50.12780">
    <property type="entry name" value="N-terminal domain of ligase-like"/>
    <property type="match status" value="1"/>
</dbReference>
<comment type="caution">
    <text evidence="7">The sequence shown here is derived from an EMBL/GenBank/DDBJ whole genome shotgun (WGS) entry which is preliminary data.</text>
</comment>
<protein>
    <submittedName>
        <fullName evidence="7">Fatty acyl-AMP ligase</fullName>
    </submittedName>
</protein>
<dbReference type="Gene3D" id="3.30.300.30">
    <property type="match status" value="1"/>
</dbReference>
<evidence type="ECO:0000313" key="8">
    <source>
        <dbReference type="Proteomes" id="UP000621799"/>
    </source>
</evidence>
<evidence type="ECO:0000259" key="6">
    <source>
        <dbReference type="Pfam" id="PF23024"/>
    </source>
</evidence>
<feature type="domain" description="AMP-binding enzyme C-terminal" evidence="6">
    <location>
        <begin position="461"/>
        <end position="574"/>
    </location>
</feature>
<dbReference type="AlphaFoldDB" id="A0A928VSW1"/>
<dbReference type="GO" id="GO:0016874">
    <property type="term" value="F:ligase activity"/>
    <property type="evidence" value="ECO:0007669"/>
    <property type="project" value="UniProtKB-KW"/>
</dbReference>
<dbReference type="PANTHER" id="PTHR22754">
    <property type="entry name" value="DISCO-INTERACTING PROTEIN 2 DIP2 -RELATED"/>
    <property type="match status" value="1"/>
</dbReference>
<dbReference type="InterPro" id="IPR020845">
    <property type="entry name" value="AMP-binding_CS"/>
</dbReference>
<dbReference type="GO" id="GO:0006633">
    <property type="term" value="P:fatty acid biosynthetic process"/>
    <property type="evidence" value="ECO:0007669"/>
    <property type="project" value="TreeGrafter"/>
</dbReference>
<evidence type="ECO:0000256" key="2">
    <source>
        <dbReference type="ARBA" id="ARBA00022598"/>
    </source>
</evidence>
<dbReference type="Pfam" id="PF23024">
    <property type="entry name" value="AMP-dom_DIP2-like"/>
    <property type="match status" value="1"/>
</dbReference>
<dbReference type="SUPFAM" id="SSF56801">
    <property type="entry name" value="Acetyl-CoA synthetase-like"/>
    <property type="match status" value="1"/>
</dbReference>
<name>A0A928VSW1_9CYAN</name>
<dbReference type="PANTHER" id="PTHR22754:SF32">
    <property type="entry name" value="DISCO-INTERACTING PROTEIN 2"/>
    <property type="match status" value="1"/>
</dbReference>
<dbReference type="FunFam" id="3.40.50.12780:FF:000013">
    <property type="entry name" value="Long-chain-fatty-acid--AMP ligase FadD32"/>
    <property type="match status" value="1"/>
</dbReference>
<gene>
    <name evidence="7" type="ORF">IQ235_03045</name>
</gene>
<proteinExistence type="inferred from homology"/>
<dbReference type="EMBL" id="JADEXN010000030">
    <property type="protein sequence ID" value="MBE9039769.1"/>
    <property type="molecule type" value="Genomic_DNA"/>
</dbReference>
<dbReference type="GO" id="GO:0005886">
    <property type="term" value="C:plasma membrane"/>
    <property type="evidence" value="ECO:0007669"/>
    <property type="project" value="TreeGrafter"/>
</dbReference>
<evidence type="ECO:0000256" key="1">
    <source>
        <dbReference type="ARBA" id="ARBA00006432"/>
    </source>
</evidence>
<feature type="domain" description="AMP-dependent synthetase/ligase" evidence="5">
    <location>
        <begin position="12"/>
        <end position="416"/>
    </location>
</feature>
<dbReference type="InterPro" id="IPR025110">
    <property type="entry name" value="AMP-bd_C"/>
</dbReference>
<keyword evidence="4" id="KW-0443">Lipid metabolism</keyword>
<dbReference type="Pfam" id="PF00501">
    <property type="entry name" value="AMP-binding"/>
    <property type="match status" value="1"/>
</dbReference>
<evidence type="ECO:0000256" key="4">
    <source>
        <dbReference type="ARBA" id="ARBA00023098"/>
    </source>
</evidence>
<accession>A0A928VSW1</accession>
<dbReference type="RefSeq" id="WP_264320033.1">
    <property type="nucleotide sequence ID" value="NZ_JADEXN010000030.1"/>
</dbReference>
<sequence>MTEYSTLVELLRHRAQHQPHQLAYTFLADGETESGQLTYGELDRQARAICAGLQSLGATDSRVLVVYPYTAGLEFVAAFFGCLYARAIAVTDNPPRHDRSLSKLQARAISSGATVVLTTQTLQDNIQKQLNENPELAPQLQNLPWLASDTISLDRAAHWQELDLAPDTLAFLQYTSGSTGTPKGVMVTHGNAIHNSTVIGRCFEHTPDSRGLVWLPLYHDMGLIGGVMQPLYAGFPIALMSPVALIQKPFCWLEGISHYRATTSGGPNFAYDLLCRQATPERIARLDLSCWEVAFSGAEPVRKETLDRFAETFAPCGFRREAFYPCYGMAETTLFITGATKADPPEVQYVDGSALEKNQVVPAAPDGDGVRAVVSCGRSWLGDRIEIVDPDSLKRCDGDRVGEIWISGSGVGVGYWKQPEETARTFQAHLADTGEGPFLRTGDLGFLRDGELYITGRIKDLMILWGRNHYPQHLELTVERSHPALRANAGAAFSIEVEGEEKLVIVYEVDRHFLRKLDAEEVFEAIRSGIAKHHLAEVYAIVLLKTGSIPKTTSGKIQRRGCRAQFLEGTLSEIARWHHPAESSDVVAMLDRTQV</sequence>
<dbReference type="Proteomes" id="UP000621799">
    <property type="component" value="Unassembled WGS sequence"/>
</dbReference>
<dbReference type="InterPro" id="IPR040097">
    <property type="entry name" value="FAAL/FAAC"/>
</dbReference>
<dbReference type="InterPro" id="IPR000873">
    <property type="entry name" value="AMP-dep_synth/lig_dom"/>
</dbReference>
<evidence type="ECO:0000256" key="3">
    <source>
        <dbReference type="ARBA" id="ARBA00022832"/>
    </source>
</evidence>
<dbReference type="InterPro" id="IPR042099">
    <property type="entry name" value="ANL_N_sf"/>
</dbReference>
<comment type="similarity">
    <text evidence="1">Belongs to the ATP-dependent AMP-binding enzyme family.</text>
</comment>
<organism evidence="7 8">
    <name type="scientific">Zarconia navalis LEGE 11467</name>
    <dbReference type="NCBI Taxonomy" id="1828826"/>
    <lineage>
        <taxon>Bacteria</taxon>
        <taxon>Bacillati</taxon>
        <taxon>Cyanobacteriota</taxon>
        <taxon>Cyanophyceae</taxon>
        <taxon>Oscillatoriophycideae</taxon>
        <taxon>Oscillatoriales</taxon>
        <taxon>Oscillatoriales incertae sedis</taxon>
        <taxon>Zarconia</taxon>
        <taxon>Zarconia navalis</taxon>
    </lineage>
</organism>
<dbReference type="InterPro" id="IPR045851">
    <property type="entry name" value="AMP-bd_C_sf"/>
</dbReference>
<keyword evidence="3" id="KW-0276">Fatty acid metabolism</keyword>